<feature type="domain" description="AMP-binding enzyme C-terminal" evidence="4">
    <location>
        <begin position="829"/>
        <end position="907"/>
    </location>
</feature>
<sequence length="916" mass="101705">MRIAVIGGGPGGLYFAYLWKRRHPDANIDLFEQNPEGATWGFGVVFSEQALEFLRADDPDTVDAITPRMESWKNITLNLHGQSVEIDGVGFSSIGRLELLTILQQRVRAAGVVARYATTIQSVSELKEYDLIVAADGLNSLVRRGFEKEFGASVSHSTNKFAWYGTSKRFATLSQTFVKTDRGSFNAHHYRYSPSMSTFLVECDAATWQAYGFEHKTIEESQAICEQIFADTLDGHPLVSNKSVWRNFPWIWNENWSHGNMVLIGDALHTAHFSIGSGTRLAIEDAIALTKALEAETEIPAGLARYQAERKPIVQKLVTAARTSADWYERFPEHMRLDLMDFAYSYITRSGRIANGRLRAMSPEFMARYEAAKKNREPGMTSQISDLVPRDNPGAREIGFSIPESYNASRILFDNLAAGRGERLALTGPGGTRTYAELCAEAAQWGHGFQSLGLKRGDRILMFLDDTPAYPAAFFGAVRAGFVPLLINTLTPPDLLQFYLSDAGATVAVAEAEFTSRFNVEACKDTPLKSLIVVNGAAGEHAVPKALVAQQWLQAFPTDLPEADTQRDDMAFWMYSSGSTGRPKGIVHLQHDMAYSEQAFARSVLKLTADDICFSVPKIFFAYGFGNAITFPFSVGAATLLLPGQPKPATIFEAIEKYRPTVFYGLPTLYTSLTNAEGASATDFSSLRMALSAAEVLSAEVFNGWKKLTGLEIIEGLGSTEVLHIYLSNRPEQKKLGAAGLRVPGYEILLKDKDGREVGDNEEGILWVRGDSNTPLYWNRPEKSAETIREGGWIYTGDRFMRDADGFHFFRGRADDLVKISGQWVYPLEVELCLAEHPDIRECAVFAAELPDRRMTLKAVVVMNKGEFDAKSATKTLQDYVKAKLLPYKYPREITFIAELPKTGTGKIDRQALMRM</sequence>
<dbReference type="Pfam" id="PF01494">
    <property type="entry name" value="FAD_binding_3"/>
    <property type="match status" value="1"/>
</dbReference>
<feature type="domain" description="FAD-binding" evidence="3">
    <location>
        <begin position="130"/>
        <end position="320"/>
    </location>
</feature>
<dbReference type="Pfam" id="PF13193">
    <property type="entry name" value="AMP-binding_C"/>
    <property type="match status" value="1"/>
</dbReference>
<dbReference type="Gene3D" id="3.40.50.12780">
    <property type="entry name" value="N-terminal domain of ligase-like"/>
    <property type="match status" value="1"/>
</dbReference>
<dbReference type="CDD" id="cd05959">
    <property type="entry name" value="BCL_4HBCL"/>
    <property type="match status" value="1"/>
</dbReference>
<dbReference type="InterPro" id="IPR011957">
    <property type="entry name" value="Benz_CoA_lig"/>
</dbReference>
<dbReference type="Gene3D" id="3.50.50.60">
    <property type="entry name" value="FAD/NAD(P)-binding domain"/>
    <property type="match status" value="1"/>
</dbReference>
<accession>A0A7Y4H2P2</accession>
<evidence type="ECO:0000259" key="2">
    <source>
        <dbReference type="Pfam" id="PF00501"/>
    </source>
</evidence>
<evidence type="ECO:0000256" key="1">
    <source>
        <dbReference type="ARBA" id="ARBA00022598"/>
    </source>
</evidence>
<reference evidence="5 6" key="1">
    <citation type="submission" date="2020-03" db="EMBL/GenBank/DDBJ databases">
        <title>Bradyrhizobium diversity isolated from nodules of Muelleranthus trifoliolatus.</title>
        <authorList>
            <person name="Klepa M."/>
            <person name="Helene L."/>
            <person name="Hungria M."/>
        </authorList>
    </citation>
    <scope>NUCLEOTIDE SEQUENCE [LARGE SCALE GENOMIC DNA]</scope>
    <source>
        <strain evidence="5 6">WSM 1744</strain>
    </source>
</reference>
<dbReference type="Pfam" id="PF00501">
    <property type="entry name" value="AMP-binding"/>
    <property type="match status" value="1"/>
</dbReference>
<dbReference type="RefSeq" id="WP_171709413.1">
    <property type="nucleotide sequence ID" value="NZ_JAAVLW010000003.1"/>
</dbReference>
<dbReference type="EMBL" id="JAAVLW010000003">
    <property type="protein sequence ID" value="NOJ46510.1"/>
    <property type="molecule type" value="Genomic_DNA"/>
</dbReference>
<dbReference type="NCBIfam" id="TIGR02262">
    <property type="entry name" value="benz_CoA_lig"/>
    <property type="match status" value="1"/>
</dbReference>
<dbReference type="GO" id="GO:0016878">
    <property type="term" value="F:acid-thiol ligase activity"/>
    <property type="evidence" value="ECO:0007669"/>
    <property type="project" value="TreeGrafter"/>
</dbReference>
<evidence type="ECO:0000313" key="5">
    <source>
        <dbReference type="EMBL" id="NOJ46510.1"/>
    </source>
</evidence>
<name>A0A7Y4H2P2_9BRAD</name>
<evidence type="ECO:0000259" key="3">
    <source>
        <dbReference type="Pfam" id="PF01494"/>
    </source>
</evidence>
<dbReference type="InterPro" id="IPR042099">
    <property type="entry name" value="ANL_N_sf"/>
</dbReference>
<dbReference type="GO" id="GO:0005524">
    <property type="term" value="F:ATP binding"/>
    <property type="evidence" value="ECO:0007669"/>
    <property type="project" value="InterPro"/>
</dbReference>
<dbReference type="InterPro" id="IPR025110">
    <property type="entry name" value="AMP-bd_C"/>
</dbReference>
<keyword evidence="6" id="KW-1185">Reference proteome</keyword>
<protein>
    <submittedName>
        <fullName evidence="5">Benzoate-CoA ligase family protein</fullName>
    </submittedName>
</protein>
<organism evidence="5 6">
    <name type="scientific">Bradyrhizobium archetypum</name>
    <dbReference type="NCBI Taxonomy" id="2721160"/>
    <lineage>
        <taxon>Bacteria</taxon>
        <taxon>Pseudomonadati</taxon>
        <taxon>Pseudomonadota</taxon>
        <taxon>Alphaproteobacteria</taxon>
        <taxon>Hyphomicrobiales</taxon>
        <taxon>Nitrobacteraceae</taxon>
        <taxon>Bradyrhizobium</taxon>
    </lineage>
</organism>
<feature type="domain" description="AMP-dependent synthetase/ligase" evidence="2">
    <location>
        <begin position="415"/>
        <end position="778"/>
    </location>
</feature>
<evidence type="ECO:0000313" key="6">
    <source>
        <dbReference type="Proteomes" id="UP000528734"/>
    </source>
</evidence>
<evidence type="ECO:0000259" key="4">
    <source>
        <dbReference type="Pfam" id="PF13193"/>
    </source>
</evidence>
<dbReference type="SUPFAM" id="SSF56801">
    <property type="entry name" value="Acetyl-CoA synthetase-like"/>
    <property type="match status" value="1"/>
</dbReference>
<proteinExistence type="predicted"/>
<dbReference type="InterPro" id="IPR036188">
    <property type="entry name" value="FAD/NAD-bd_sf"/>
</dbReference>
<dbReference type="GO" id="GO:0016405">
    <property type="term" value="F:CoA-ligase activity"/>
    <property type="evidence" value="ECO:0007669"/>
    <property type="project" value="InterPro"/>
</dbReference>
<dbReference type="InterPro" id="IPR045851">
    <property type="entry name" value="AMP-bd_C_sf"/>
</dbReference>
<dbReference type="Proteomes" id="UP000528734">
    <property type="component" value="Unassembled WGS sequence"/>
</dbReference>
<dbReference type="Gene3D" id="3.30.9.20">
    <property type="match status" value="1"/>
</dbReference>
<dbReference type="AlphaFoldDB" id="A0A7Y4H2P2"/>
<dbReference type="SUPFAM" id="SSF51905">
    <property type="entry name" value="FAD/NAD(P)-binding domain"/>
    <property type="match status" value="1"/>
</dbReference>
<comment type="caution">
    <text evidence="5">The sequence shown here is derived from an EMBL/GenBank/DDBJ whole genome shotgun (WGS) entry which is preliminary data.</text>
</comment>
<dbReference type="PANTHER" id="PTHR43352">
    <property type="entry name" value="ACETYL-COA SYNTHETASE"/>
    <property type="match status" value="1"/>
</dbReference>
<dbReference type="GO" id="GO:0071949">
    <property type="term" value="F:FAD binding"/>
    <property type="evidence" value="ECO:0007669"/>
    <property type="project" value="InterPro"/>
</dbReference>
<dbReference type="PANTHER" id="PTHR43352:SF1">
    <property type="entry name" value="ANTHRANILATE--COA LIGASE"/>
    <property type="match status" value="1"/>
</dbReference>
<dbReference type="InterPro" id="IPR000873">
    <property type="entry name" value="AMP-dep_synth/lig_dom"/>
</dbReference>
<keyword evidence="1 5" id="KW-0436">Ligase</keyword>
<gene>
    <name evidence="5" type="ORF">HCN50_09685</name>
</gene>
<dbReference type="GO" id="GO:0044550">
    <property type="term" value="P:secondary metabolite biosynthetic process"/>
    <property type="evidence" value="ECO:0007669"/>
    <property type="project" value="TreeGrafter"/>
</dbReference>
<dbReference type="InterPro" id="IPR002938">
    <property type="entry name" value="FAD-bd"/>
</dbReference>
<dbReference type="PRINTS" id="PR00420">
    <property type="entry name" value="RNGMNOXGNASE"/>
</dbReference>
<dbReference type="Gene3D" id="3.30.300.30">
    <property type="match status" value="1"/>
</dbReference>